<dbReference type="GO" id="GO:0042277">
    <property type="term" value="F:peptide binding"/>
    <property type="evidence" value="ECO:0007669"/>
    <property type="project" value="TreeGrafter"/>
</dbReference>
<dbReference type="SUPFAM" id="SSF63737">
    <property type="entry name" value="Leukotriene A4 hydrolase N-terminal domain"/>
    <property type="match status" value="1"/>
</dbReference>
<sequence length="157" mass="17556">MFTLVLLSLLGTGLAYNVPPSAKYATNIPDEAYVLPGTSYPTFYDVRLFLDPGNHDFFTGDVTIRLFPTVNTSTIVLHAMAMNITKIGLYDALDENVDILESSNIATDDTHFLTVRSKVELNIMRPYHLKIEYIGSYATNMFGIYVSTYERPNIGTV</sequence>
<keyword evidence="1" id="KW-0732">Signal</keyword>
<name>A0A8S4QCW4_9NEOP</name>
<dbReference type="GO" id="GO:0006508">
    <property type="term" value="P:proteolysis"/>
    <property type="evidence" value="ECO:0007669"/>
    <property type="project" value="TreeGrafter"/>
</dbReference>
<dbReference type="Pfam" id="PF17900">
    <property type="entry name" value="Peptidase_M1_N"/>
    <property type="match status" value="1"/>
</dbReference>
<dbReference type="InterPro" id="IPR045357">
    <property type="entry name" value="Aminopeptidase_N-like_N"/>
</dbReference>
<dbReference type="GO" id="GO:0005737">
    <property type="term" value="C:cytoplasm"/>
    <property type="evidence" value="ECO:0007669"/>
    <property type="project" value="TreeGrafter"/>
</dbReference>
<dbReference type="OrthoDB" id="10031169at2759"/>
<dbReference type="GO" id="GO:0016020">
    <property type="term" value="C:membrane"/>
    <property type="evidence" value="ECO:0007669"/>
    <property type="project" value="TreeGrafter"/>
</dbReference>
<comment type="caution">
    <text evidence="3">The sequence shown here is derived from an EMBL/GenBank/DDBJ whole genome shotgun (WGS) entry which is preliminary data.</text>
</comment>
<dbReference type="InterPro" id="IPR050344">
    <property type="entry name" value="Peptidase_M1_aminopeptidases"/>
</dbReference>
<accession>A0A8S4QCW4</accession>
<organism evidence="3 4">
    <name type="scientific">Pararge aegeria aegeria</name>
    <dbReference type="NCBI Taxonomy" id="348720"/>
    <lineage>
        <taxon>Eukaryota</taxon>
        <taxon>Metazoa</taxon>
        <taxon>Ecdysozoa</taxon>
        <taxon>Arthropoda</taxon>
        <taxon>Hexapoda</taxon>
        <taxon>Insecta</taxon>
        <taxon>Pterygota</taxon>
        <taxon>Neoptera</taxon>
        <taxon>Endopterygota</taxon>
        <taxon>Lepidoptera</taxon>
        <taxon>Glossata</taxon>
        <taxon>Ditrysia</taxon>
        <taxon>Papilionoidea</taxon>
        <taxon>Nymphalidae</taxon>
        <taxon>Satyrinae</taxon>
        <taxon>Satyrini</taxon>
        <taxon>Parargina</taxon>
        <taxon>Pararge</taxon>
    </lineage>
</organism>
<dbReference type="GO" id="GO:0005615">
    <property type="term" value="C:extracellular space"/>
    <property type="evidence" value="ECO:0007669"/>
    <property type="project" value="TreeGrafter"/>
</dbReference>
<dbReference type="AlphaFoldDB" id="A0A8S4QCW4"/>
<feature type="chain" id="PRO_5035789547" evidence="1">
    <location>
        <begin position="16"/>
        <end position="157"/>
    </location>
</feature>
<gene>
    <name evidence="3" type="primary">jg5003</name>
    <name evidence="3" type="ORF">PAEG_LOCUS821</name>
</gene>
<reference evidence="3" key="1">
    <citation type="submission" date="2022-03" db="EMBL/GenBank/DDBJ databases">
        <authorList>
            <person name="Lindestad O."/>
        </authorList>
    </citation>
    <scope>NUCLEOTIDE SEQUENCE</scope>
</reference>
<dbReference type="GO" id="GO:0043171">
    <property type="term" value="P:peptide catabolic process"/>
    <property type="evidence" value="ECO:0007669"/>
    <property type="project" value="TreeGrafter"/>
</dbReference>
<dbReference type="PANTHER" id="PTHR11533">
    <property type="entry name" value="PROTEASE M1 ZINC METALLOPROTEASE"/>
    <property type="match status" value="1"/>
</dbReference>
<proteinExistence type="predicted"/>
<dbReference type="GO" id="GO:0070006">
    <property type="term" value="F:metalloaminopeptidase activity"/>
    <property type="evidence" value="ECO:0007669"/>
    <property type="project" value="TreeGrafter"/>
</dbReference>
<evidence type="ECO:0000313" key="4">
    <source>
        <dbReference type="Proteomes" id="UP000838756"/>
    </source>
</evidence>
<dbReference type="PANTHER" id="PTHR11533:SF301">
    <property type="entry name" value="AMINOPEPTIDASE"/>
    <property type="match status" value="1"/>
</dbReference>
<dbReference type="Gene3D" id="2.60.40.1730">
    <property type="entry name" value="tricorn interacting facor f3 domain"/>
    <property type="match status" value="1"/>
</dbReference>
<dbReference type="Proteomes" id="UP000838756">
    <property type="component" value="Unassembled WGS sequence"/>
</dbReference>
<feature type="domain" description="Aminopeptidase N-like N-terminal" evidence="2">
    <location>
        <begin position="41"/>
        <end position="151"/>
    </location>
</feature>
<protein>
    <submittedName>
        <fullName evidence="3">Jg5003 protein</fullName>
    </submittedName>
</protein>
<evidence type="ECO:0000313" key="3">
    <source>
        <dbReference type="EMBL" id="CAH2208205.1"/>
    </source>
</evidence>
<evidence type="ECO:0000259" key="2">
    <source>
        <dbReference type="Pfam" id="PF17900"/>
    </source>
</evidence>
<dbReference type="EMBL" id="CAKXAJ010002643">
    <property type="protein sequence ID" value="CAH2208205.1"/>
    <property type="molecule type" value="Genomic_DNA"/>
</dbReference>
<feature type="signal peptide" evidence="1">
    <location>
        <begin position="1"/>
        <end position="15"/>
    </location>
</feature>
<dbReference type="GO" id="GO:0008270">
    <property type="term" value="F:zinc ion binding"/>
    <property type="evidence" value="ECO:0007669"/>
    <property type="project" value="TreeGrafter"/>
</dbReference>
<evidence type="ECO:0000256" key="1">
    <source>
        <dbReference type="SAM" id="SignalP"/>
    </source>
</evidence>
<keyword evidence="4" id="KW-1185">Reference proteome</keyword>
<dbReference type="InterPro" id="IPR042097">
    <property type="entry name" value="Aminopeptidase_N-like_N_sf"/>
</dbReference>